<evidence type="ECO:0000256" key="2">
    <source>
        <dbReference type="ARBA" id="ARBA00012486"/>
    </source>
</evidence>
<dbReference type="Pfam" id="PF00179">
    <property type="entry name" value="UQ_con"/>
    <property type="match status" value="1"/>
</dbReference>
<dbReference type="KEGG" id="dpo:6897863"/>
<proteinExistence type="inferred from homology"/>
<dbReference type="InterPro" id="IPR050113">
    <property type="entry name" value="Ub_conjugating_enzyme"/>
</dbReference>
<evidence type="ECO:0000256" key="7">
    <source>
        <dbReference type="RuleBase" id="RU362109"/>
    </source>
</evidence>
<keyword evidence="7" id="KW-0547">Nucleotide-binding</keyword>
<dbReference type="SMART" id="SM00212">
    <property type="entry name" value="UBCc"/>
    <property type="match status" value="1"/>
</dbReference>
<dbReference type="FunFam" id="3.10.110.10:FF:000011">
    <property type="entry name" value="Ubiquitin-conjugating enzyme E2 L3"/>
    <property type="match status" value="1"/>
</dbReference>
<dbReference type="GO" id="GO:0005524">
    <property type="term" value="F:ATP binding"/>
    <property type="evidence" value="ECO:0007669"/>
    <property type="project" value="UniProtKB-UniRule"/>
</dbReference>
<keyword evidence="4 7" id="KW-0833">Ubl conjugation pathway</keyword>
<evidence type="ECO:0000256" key="4">
    <source>
        <dbReference type="ARBA" id="ARBA00022786"/>
    </source>
</evidence>
<gene>
    <name evidence="10" type="primary">Ubc84D</name>
</gene>
<comment type="catalytic activity">
    <reaction evidence="1">
        <text>S-ubiquitinyl-[E1 ubiquitin-activating enzyme]-L-cysteine + [E2 ubiquitin-conjugating enzyme]-L-cysteine = [E1 ubiquitin-activating enzyme]-L-cysteine + S-ubiquitinyl-[E2 ubiquitin-conjugating enzyme]-L-cysteine.</text>
        <dbReference type="EC" id="2.3.2.23"/>
    </reaction>
</comment>
<feature type="domain" description="UBC core" evidence="8">
    <location>
        <begin position="2"/>
        <end position="150"/>
    </location>
</feature>
<evidence type="ECO:0000313" key="9">
    <source>
        <dbReference type="Proteomes" id="UP000001819"/>
    </source>
</evidence>
<evidence type="ECO:0000256" key="6">
    <source>
        <dbReference type="PROSITE-ProRule" id="PRU10133"/>
    </source>
</evidence>
<name>A0A6I8V3D3_DROPS</name>
<dbReference type="PROSITE" id="PS50127">
    <property type="entry name" value="UBC_2"/>
    <property type="match status" value="1"/>
</dbReference>
<accession>A0A6I8V3D3</accession>
<evidence type="ECO:0000256" key="1">
    <source>
        <dbReference type="ARBA" id="ARBA00000485"/>
    </source>
</evidence>
<dbReference type="CDD" id="cd23801">
    <property type="entry name" value="UBCc_UBE2L3"/>
    <property type="match status" value="1"/>
</dbReference>
<dbReference type="InParanoid" id="A0A6I8V3D3"/>
<organism evidence="9 10">
    <name type="scientific">Drosophila pseudoobscura pseudoobscura</name>
    <name type="common">Fruit fly</name>
    <dbReference type="NCBI Taxonomy" id="46245"/>
    <lineage>
        <taxon>Eukaryota</taxon>
        <taxon>Metazoa</taxon>
        <taxon>Ecdysozoa</taxon>
        <taxon>Arthropoda</taxon>
        <taxon>Hexapoda</taxon>
        <taxon>Insecta</taxon>
        <taxon>Pterygota</taxon>
        <taxon>Neoptera</taxon>
        <taxon>Endopterygota</taxon>
        <taxon>Diptera</taxon>
        <taxon>Brachycera</taxon>
        <taxon>Muscomorpha</taxon>
        <taxon>Ephydroidea</taxon>
        <taxon>Drosophilidae</taxon>
        <taxon>Drosophila</taxon>
        <taxon>Sophophora</taxon>
    </lineage>
</organism>
<dbReference type="Proteomes" id="UP000001819">
    <property type="component" value="Chromosome 2"/>
</dbReference>
<evidence type="ECO:0000259" key="8">
    <source>
        <dbReference type="PROSITE" id="PS50127"/>
    </source>
</evidence>
<dbReference type="InterPro" id="IPR000608">
    <property type="entry name" value="UBC"/>
</dbReference>
<comment type="similarity">
    <text evidence="7">Belongs to the ubiquitin-conjugating enzyme family.</text>
</comment>
<sequence>MSATRRLTRELADLLGSVEKKTWCNIQASDESIMVWKILLVPERPPYNKGAFRIEVTFPDVYPFQPPKVMFKTKIYHPNIDETGLVCLPIISSDNWKPTTSTEKVLEALVGILHEPEPEHSLRADVAEEFVTNRKKFMKNAEEFTKKNAEKRPH</sequence>
<reference evidence="10" key="2">
    <citation type="submission" date="2025-08" db="UniProtKB">
        <authorList>
            <consortium name="RefSeq"/>
        </authorList>
    </citation>
    <scope>IDENTIFICATION</scope>
    <source>
        <strain evidence="10">MV-25-SWS-2005</strain>
        <tissue evidence="10">Whole body</tissue>
    </source>
</reference>
<dbReference type="SUPFAM" id="SSF54495">
    <property type="entry name" value="UBC-like"/>
    <property type="match status" value="1"/>
</dbReference>
<evidence type="ECO:0000256" key="3">
    <source>
        <dbReference type="ARBA" id="ARBA00022679"/>
    </source>
</evidence>
<dbReference type="InterPro" id="IPR016135">
    <property type="entry name" value="UBQ-conjugating_enzyme/RWD"/>
</dbReference>
<keyword evidence="7" id="KW-0067">ATP-binding</keyword>
<dbReference type="PANTHER" id="PTHR24067">
    <property type="entry name" value="UBIQUITIN-CONJUGATING ENZYME E2"/>
    <property type="match status" value="1"/>
</dbReference>
<keyword evidence="9" id="KW-1185">Reference proteome</keyword>
<evidence type="ECO:0000256" key="5">
    <source>
        <dbReference type="ARBA" id="ARBA00067751"/>
    </source>
</evidence>
<feature type="active site" description="Glycyl thioester intermediate" evidence="6">
    <location>
        <position position="87"/>
    </location>
</feature>
<dbReference type="GO" id="GO:0061631">
    <property type="term" value="F:ubiquitin conjugating enzyme activity"/>
    <property type="evidence" value="ECO:0007669"/>
    <property type="project" value="UniProtKB-EC"/>
</dbReference>
<protein>
    <recommendedName>
        <fullName evidence="5">Ubiquitin-conjugating enzyme E2-18 kDa</fullName>
        <ecNumber evidence="2">2.3.2.23</ecNumber>
    </recommendedName>
</protein>
<dbReference type="AlphaFoldDB" id="A0A6I8V3D3"/>
<evidence type="ECO:0000313" key="10">
    <source>
        <dbReference type="RefSeq" id="XP_002137965.2"/>
    </source>
</evidence>
<keyword evidence="3" id="KW-0808">Transferase</keyword>
<dbReference type="Gene3D" id="3.10.110.10">
    <property type="entry name" value="Ubiquitin Conjugating Enzyme"/>
    <property type="match status" value="1"/>
</dbReference>
<dbReference type="InterPro" id="IPR023313">
    <property type="entry name" value="UBQ-conjugating_AS"/>
</dbReference>
<dbReference type="RefSeq" id="XP_002137965.2">
    <property type="nucleotide sequence ID" value="XM_002137929.3"/>
</dbReference>
<dbReference type="PROSITE" id="PS00183">
    <property type="entry name" value="UBC_1"/>
    <property type="match status" value="1"/>
</dbReference>
<dbReference type="EC" id="2.3.2.23" evidence="2"/>
<reference evidence="9" key="1">
    <citation type="submission" date="2024-06" db="UniProtKB">
        <authorList>
            <consortium name="RefSeq"/>
        </authorList>
    </citation>
    <scope>NUCLEOTIDE SEQUENCE [LARGE SCALE GENOMIC DNA]</scope>
    <source>
        <strain evidence="9">MV2-25</strain>
    </source>
</reference>